<dbReference type="NCBIfam" id="TIGR00974">
    <property type="entry name" value="3a0107s02c"/>
    <property type="match status" value="1"/>
</dbReference>
<dbReference type="RefSeq" id="WP_101290040.1">
    <property type="nucleotide sequence ID" value="NZ_FOUQ01000004.1"/>
</dbReference>
<comment type="similarity">
    <text evidence="2 9">Belongs to the binding-protein-dependent transport system permease family. CysTW subfamily.</text>
</comment>
<organism evidence="11 12">
    <name type="scientific">Pleomorphomonas diazotrophica</name>
    <dbReference type="NCBI Taxonomy" id="1166257"/>
    <lineage>
        <taxon>Bacteria</taxon>
        <taxon>Pseudomonadati</taxon>
        <taxon>Pseudomonadota</taxon>
        <taxon>Alphaproteobacteria</taxon>
        <taxon>Hyphomicrobiales</taxon>
        <taxon>Pleomorphomonadaceae</taxon>
        <taxon>Pleomorphomonas</taxon>
    </lineage>
</organism>
<dbReference type="EMBL" id="PJNW01000011">
    <property type="protein sequence ID" value="PKR88587.1"/>
    <property type="molecule type" value="Genomic_DNA"/>
</dbReference>
<sequence length="445" mass="47849">MTEATSSLSASRIGGSETRSISKLDIGLKRRYAAERRFRTYGLVAVTIAICFLVALFGSIVAKGYTAFQQTRISMIVNFDANIIAPDGDRSPAAIMAGNAFRFDDLIAASLQSTLELDPNDEDALYDGLDLLSKGSAPMLRTMIAKDPSLIGTKRNVDFYATGDVDSFVKGSIRADIPESQRLVKDRHIAIIQKLEKEGALRLAFNTGLFTNGASTRPELAGVGVALVGSLYMMLVVLVLSLPLGVAGSIYLEEFAPKNRWTDLIEVNINNLAAVPSIVYGLLGLAVFINFAHLPRSASLVGGLVLTLTTLPTIIIATRAALKAVPPSIREAGLGVGASKMQTVFHHVLPLAMPGVLTGTIIGLAHALGETAPLLMIGMKAFIVEYPTTPFDPATALPTQIYMWATEPERAFTERTSAAIIVLLAFLLAMNSLAIILRRAFERRW</sequence>
<dbReference type="PROSITE" id="PS50928">
    <property type="entry name" value="ABC_TM1"/>
    <property type="match status" value="1"/>
</dbReference>
<keyword evidence="6 9" id="KW-0812">Transmembrane</keyword>
<dbReference type="PANTHER" id="PTHR43470:SF5">
    <property type="entry name" value="PHOSPHATE TRANSPORT SYSTEM PERMEASE PROTEIN PSTA"/>
    <property type="match status" value="1"/>
</dbReference>
<dbReference type="OrthoDB" id="9807065at2"/>
<gene>
    <name evidence="11" type="primary">pstA</name>
    <name evidence="11" type="ORF">CXZ10_14420</name>
</gene>
<keyword evidence="12" id="KW-1185">Reference proteome</keyword>
<reference evidence="11 12" key="1">
    <citation type="submission" date="2017-12" db="EMBL/GenBank/DDBJ databases">
        <title>Anaerobic carbon monoxide metabolism by Pleomorphomonas carboxyditropha sp. nov., a new mesophilic hydrogenogenic carboxidotroph.</title>
        <authorList>
            <person name="Esquivel-Elizondo S."/>
            <person name="Krajmalnik-Brown R."/>
        </authorList>
    </citation>
    <scope>NUCLEOTIDE SEQUENCE [LARGE SCALE GENOMIC DNA]</scope>
    <source>
        <strain evidence="11 12">R5-392</strain>
    </source>
</reference>
<feature type="transmembrane region" description="Helical" evidence="9">
    <location>
        <begin position="300"/>
        <end position="322"/>
    </location>
</feature>
<feature type="transmembrane region" description="Helical" evidence="9">
    <location>
        <begin position="418"/>
        <end position="437"/>
    </location>
</feature>
<evidence type="ECO:0000259" key="10">
    <source>
        <dbReference type="PROSITE" id="PS50928"/>
    </source>
</evidence>
<dbReference type="Gene3D" id="1.10.3720.10">
    <property type="entry name" value="MetI-like"/>
    <property type="match status" value="1"/>
</dbReference>
<evidence type="ECO:0000313" key="11">
    <source>
        <dbReference type="EMBL" id="PKR88587.1"/>
    </source>
</evidence>
<dbReference type="InterPro" id="IPR035906">
    <property type="entry name" value="MetI-like_sf"/>
</dbReference>
<dbReference type="GO" id="GO:0005886">
    <property type="term" value="C:plasma membrane"/>
    <property type="evidence" value="ECO:0007669"/>
    <property type="project" value="UniProtKB-SubCell"/>
</dbReference>
<dbReference type="CDD" id="cd06261">
    <property type="entry name" value="TM_PBP2"/>
    <property type="match status" value="1"/>
</dbReference>
<evidence type="ECO:0000256" key="3">
    <source>
        <dbReference type="ARBA" id="ARBA00016864"/>
    </source>
</evidence>
<proteinExistence type="inferred from homology"/>
<feature type="transmembrane region" description="Helical" evidence="9">
    <location>
        <begin position="348"/>
        <end position="369"/>
    </location>
</feature>
<evidence type="ECO:0000256" key="4">
    <source>
        <dbReference type="ARBA" id="ARBA00022448"/>
    </source>
</evidence>
<evidence type="ECO:0000256" key="7">
    <source>
        <dbReference type="ARBA" id="ARBA00022989"/>
    </source>
</evidence>
<comment type="subcellular location">
    <subcellularLocation>
        <location evidence="9">Cell inner membrane</location>
        <topology evidence="9">Multi-pass membrane protein</topology>
    </subcellularLocation>
    <subcellularLocation>
        <location evidence="1">Cell membrane</location>
        <topology evidence="1">Multi-pass membrane protein</topology>
    </subcellularLocation>
</comment>
<dbReference type="Pfam" id="PF11812">
    <property type="entry name" value="DUF3333"/>
    <property type="match status" value="1"/>
</dbReference>
<evidence type="ECO:0000256" key="1">
    <source>
        <dbReference type="ARBA" id="ARBA00004651"/>
    </source>
</evidence>
<feature type="transmembrane region" description="Helical" evidence="9">
    <location>
        <begin position="40"/>
        <end position="62"/>
    </location>
</feature>
<dbReference type="SUPFAM" id="SSF161098">
    <property type="entry name" value="MetI-like"/>
    <property type="match status" value="1"/>
</dbReference>
<dbReference type="InterPro" id="IPR000515">
    <property type="entry name" value="MetI-like"/>
</dbReference>
<dbReference type="PANTHER" id="PTHR43470">
    <property type="entry name" value="PHOSPHATE TRANSPORT SYSTEM PERMEASE PROTEIN PSTA-RELATED"/>
    <property type="match status" value="1"/>
</dbReference>
<dbReference type="InterPro" id="IPR005672">
    <property type="entry name" value="Phosphate_PstA"/>
</dbReference>
<dbReference type="Proteomes" id="UP000233491">
    <property type="component" value="Unassembled WGS sequence"/>
</dbReference>
<comment type="caution">
    <text evidence="11">The sequence shown here is derived from an EMBL/GenBank/DDBJ whole genome shotgun (WGS) entry which is preliminary data.</text>
</comment>
<feature type="transmembrane region" description="Helical" evidence="9">
    <location>
        <begin position="231"/>
        <end position="252"/>
    </location>
</feature>
<keyword evidence="7 9" id="KW-1133">Transmembrane helix</keyword>
<evidence type="ECO:0000256" key="6">
    <source>
        <dbReference type="ARBA" id="ARBA00022692"/>
    </source>
</evidence>
<evidence type="ECO:0000313" key="12">
    <source>
        <dbReference type="Proteomes" id="UP000233491"/>
    </source>
</evidence>
<evidence type="ECO:0000256" key="8">
    <source>
        <dbReference type="ARBA" id="ARBA00023136"/>
    </source>
</evidence>
<dbReference type="GO" id="GO:0005315">
    <property type="term" value="F:phosphate transmembrane transporter activity"/>
    <property type="evidence" value="ECO:0007669"/>
    <property type="project" value="InterPro"/>
</dbReference>
<name>A0A1I4SWZ6_9HYPH</name>
<keyword evidence="4" id="KW-0813">Transport</keyword>
<dbReference type="AlphaFoldDB" id="A0A1I4SWZ6"/>
<feature type="domain" description="ABC transmembrane type-1" evidence="10">
    <location>
        <begin position="227"/>
        <end position="434"/>
    </location>
</feature>
<keyword evidence="5 9" id="KW-1003">Cell membrane</keyword>
<dbReference type="Pfam" id="PF00528">
    <property type="entry name" value="BPD_transp_1"/>
    <property type="match status" value="1"/>
</dbReference>
<keyword evidence="8 9" id="KW-0472">Membrane</keyword>
<evidence type="ECO:0000256" key="2">
    <source>
        <dbReference type="ARBA" id="ARBA00007069"/>
    </source>
</evidence>
<evidence type="ECO:0000256" key="9">
    <source>
        <dbReference type="RuleBase" id="RU363043"/>
    </source>
</evidence>
<feature type="transmembrane region" description="Helical" evidence="9">
    <location>
        <begin position="272"/>
        <end position="294"/>
    </location>
</feature>
<accession>A0A1I4SWZ6</accession>
<dbReference type="InterPro" id="IPR024573">
    <property type="entry name" value="DUF3333"/>
</dbReference>
<evidence type="ECO:0000256" key="5">
    <source>
        <dbReference type="ARBA" id="ARBA00022475"/>
    </source>
</evidence>
<protein>
    <recommendedName>
        <fullName evidence="3 9">Phosphate transport system permease protein PstA</fullName>
    </recommendedName>
</protein>
<dbReference type="GO" id="GO:0035435">
    <property type="term" value="P:phosphate ion transmembrane transport"/>
    <property type="evidence" value="ECO:0007669"/>
    <property type="project" value="InterPro"/>
</dbReference>